<accession>A0A1B6E5S0</accession>
<reference evidence="6" key="1">
    <citation type="submission" date="2015-12" db="EMBL/GenBank/DDBJ databases">
        <title>De novo transcriptome assembly of four potential Pierce s Disease insect vectors from Arizona vineyards.</title>
        <authorList>
            <person name="Tassone E.E."/>
        </authorList>
    </citation>
    <scope>NUCLEOTIDE SEQUENCE</scope>
</reference>
<dbReference type="GO" id="GO:0006412">
    <property type="term" value="P:translation"/>
    <property type="evidence" value="ECO:0007669"/>
    <property type="project" value="UniProtKB-KW"/>
</dbReference>
<evidence type="ECO:0000256" key="3">
    <source>
        <dbReference type="ARBA" id="ARBA00022917"/>
    </source>
</evidence>
<organism evidence="6">
    <name type="scientific">Clastoptera arizonana</name>
    <name type="common">Arizona spittle bug</name>
    <dbReference type="NCBI Taxonomy" id="38151"/>
    <lineage>
        <taxon>Eukaryota</taxon>
        <taxon>Metazoa</taxon>
        <taxon>Ecdysozoa</taxon>
        <taxon>Arthropoda</taxon>
        <taxon>Hexapoda</taxon>
        <taxon>Insecta</taxon>
        <taxon>Pterygota</taxon>
        <taxon>Neoptera</taxon>
        <taxon>Paraneoptera</taxon>
        <taxon>Hemiptera</taxon>
        <taxon>Auchenorrhyncha</taxon>
        <taxon>Cercopoidea</taxon>
        <taxon>Clastopteridae</taxon>
        <taxon>Clastoptera</taxon>
    </lineage>
</organism>
<sequence length="274" mass="31530">MRLYKVKKMTFRFIKFGYNIFYISKNITYFHPKLITSSIKYHNITHGIGNFNSEICALNSCILKPFKLSYITHCYYAKGKDKKRSDKGSQKKKIVLCDEDVSEIIQINTMRSSMEQAVSNLKQDFLKHLSLRSTTGSIESLEVTFEGKTYYIEELAQVVRKNPKTIVINMSSFPQAIPLVSSALLKSGMNLNPQQDGTTLFVPVPKITKDHRENLSKNAKALFLKCKDTIKDIKNKYTKTVKSKEKEGLSKDLSQEITELPYKMKNKFSDMLNF</sequence>
<protein>
    <recommendedName>
        <fullName evidence="2">Ribosome-recycling factor, mitochondrial</fullName>
    </recommendedName>
    <alternativeName>
        <fullName evidence="4">Ribosome-releasing factor, mitochondrial</fullName>
    </alternativeName>
</protein>
<dbReference type="FunFam" id="3.30.1360.40:FF:000001">
    <property type="entry name" value="Ribosome-recycling factor"/>
    <property type="match status" value="1"/>
</dbReference>
<name>A0A1B6E5S0_9HEMI</name>
<dbReference type="PANTHER" id="PTHR20982">
    <property type="entry name" value="RIBOSOME RECYCLING FACTOR"/>
    <property type="match status" value="1"/>
</dbReference>
<dbReference type="Gene3D" id="3.30.1360.40">
    <property type="match status" value="1"/>
</dbReference>
<dbReference type="InterPro" id="IPR002661">
    <property type="entry name" value="Ribosome_recyc_fac"/>
</dbReference>
<dbReference type="Gene3D" id="1.10.132.20">
    <property type="entry name" value="Ribosome-recycling factor"/>
    <property type="match status" value="1"/>
</dbReference>
<dbReference type="Pfam" id="PF01765">
    <property type="entry name" value="RRF"/>
    <property type="match status" value="1"/>
</dbReference>
<dbReference type="InterPro" id="IPR036191">
    <property type="entry name" value="RRF_sf"/>
</dbReference>
<feature type="domain" description="Ribosome recycling factor" evidence="5">
    <location>
        <begin position="121"/>
        <end position="269"/>
    </location>
</feature>
<dbReference type="AlphaFoldDB" id="A0A1B6E5S0"/>
<dbReference type="SUPFAM" id="SSF55194">
    <property type="entry name" value="Ribosome recycling factor, RRF"/>
    <property type="match status" value="1"/>
</dbReference>
<dbReference type="PANTHER" id="PTHR20982:SF3">
    <property type="entry name" value="MITOCHONDRIAL RIBOSOME RECYCLING FACTOR PSEUDO 1"/>
    <property type="match status" value="1"/>
</dbReference>
<evidence type="ECO:0000259" key="5">
    <source>
        <dbReference type="Pfam" id="PF01765"/>
    </source>
</evidence>
<keyword evidence="3" id="KW-0648">Protein biosynthesis</keyword>
<gene>
    <name evidence="6" type="ORF">g.29812</name>
</gene>
<evidence type="ECO:0000256" key="4">
    <source>
        <dbReference type="ARBA" id="ARBA00033107"/>
    </source>
</evidence>
<evidence type="ECO:0000256" key="1">
    <source>
        <dbReference type="ARBA" id="ARBA00005912"/>
    </source>
</evidence>
<dbReference type="EMBL" id="GEDC01004017">
    <property type="protein sequence ID" value="JAS33281.1"/>
    <property type="molecule type" value="Transcribed_RNA"/>
</dbReference>
<dbReference type="GO" id="GO:0043023">
    <property type="term" value="F:ribosomal large subunit binding"/>
    <property type="evidence" value="ECO:0007669"/>
    <property type="project" value="TreeGrafter"/>
</dbReference>
<evidence type="ECO:0000256" key="2">
    <source>
        <dbReference type="ARBA" id="ARBA00020581"/>
    </source>
</evidence>
<proteinExistence type="inferred from homology"/>
<evidence type="ECO:0000313" key="6">
    <source>
        <dbReference type="EMBL" id="JAS33281.1"/>
    </source>
</evidence>
<dbReference type="InterPro" id="IPR023584">
    <property type="entry name" value="Ribosome_recyc_fac_dom"/>
</dbReference>
<comment type="similarity">
    <text evidence="1">Belongs to the RRF family.</text>
</comment>
<dbReference type="GO" id="GO:0005739">
    <property type="term" value="C:mitochondrion"/>
    <property type="evidence" value="ECO:0007669"/>
    <property type="project" value="TreeGrafter"/>
</dbReference>